<comment type="caution">
    <text evidence="1">The sequence shown here is derived from an EMBL/GenBank/DDBJ whole genome shotgun (WGS) entry which is preliminary data.</text>
</comment>
<name>A0ABV0FV14_9GAMM</name>
<reference evidence="1 2" key="1">
    <citation type="submission" date="2024-05" db="EMBL/GenBank/DDBJ databases">
        <title>Genome sequencing of Marine Estuary Bacteria, Shewanella vesiculosa and S. baltica, and Pseudomonas syringae.</title>
        <authorList>
            <person name="Gurung A."/>
            <person name="Maclea K.S."/>
        </authorList>
    </citation>
    <scope>NUCLEOTIDE SEQUENCE [LARGE SCALE GENOMIC DNA]</scope>
    <source>
        <strain evidence="1 2">1A</strain>
    </source>
</reference>
<evidence type="ECO:0000313" key="1">
    <source>
        <dbReference type="EMBL" id="MEO3684670.1"/>
    </source>
</evidence>
<keyword evidence="2" id="KW-1185">Reference proteome</keyword>
<dbReference type="EMBL" id="JBDPZN010000022">
    <property type="protein sequence ID" value="MEO3684670.1"/>
    <property type="molecule type" value="Genomic_DNA"/>
</dbReference>
<organism evidence="1 2">
    <name type="scientific">Shewanella vesiculosa</name>
    <dbReference type="NCBI Taxonomy" id="518738"/>
    <lineage>
        <taxon>Bacteria</taxon>
        <taxon>Pseudomonadati</taxon>
        <taxon>Pseudomonadota</taxon>
        <taxon>Gammaproteobacteria</taxon>
        <taxon>Alteromonadales</taxon>
        <taxon>Shewanellaceae</taxon>
        <taxon>Shewanella</taxon>
    </lineage>
</organism>
<gene>
    <name evidence="1" type="ORF">ABHN84_20615</name>
</gene>
<protein>
    <submittedName>
        <fullName evidence="1">Uncharacterized protein</fullName>
    </submittedName>
</protein>
<accession>A0ABV0FV14</accession>
<proteinExistence type="predicted"/>
<dbReference type="Proteomes" id="UP001477278">
    <property type="component" value="Unassembled WGS sequence"/>
</dbReference>
<evidence type="ECO:0000313" key="2">
    <source>
        <dbReference type="Proteomes" id="UP001477278"/>
    </source>
</evidence>
<sequence>MQLRLDGKKLKHEDIEGINSERQVSYYVNAAWCLGLLNKNKTVSSPGRVLCKKASMVAKYQYLAERMESSDFGWAWMKWAKVDSLAELDPSSAEAFIRECVNGLNRDTIPRRSNSLSTWLSTLQEHARVYSDI</sequence>